<dbReference type="GO" id="GO:0000398">
    <property type="term" value="P:mRNA splicing, via spliceosome"/>
    <property type="evidence" value="ECO:0007669"/>
    <property type="project" value="TreeGrafter"/>
</dbReference>
<feature type="region of interest" description="Disordered" evidence="4">
    <location>
        <begin position="1"/>
        <end position="53"/>
    </location>
</feature>
<sequence>MFKKKGRPQGVAKERVHEALGVGSLLDPSQPSTSGDVGQGEQSGAAAEDDTGISATLEDLIALRKLKRATGGIDLDRLNAGEKKRKPKANRDDPTGADPSERINEDGMIEGLHGGIQHKDRVRDGADDLDPNDPSKMTRRLVTNNNFTGQTNTIDVDKHMMAYIEEELRKRKSGGADSADALAGADLPTRALDPRDELYQIAERYRIEKKEEKEDGNLQLSATMLTAIPEVDLGIDTKLKNIEETEKAKRALFEKRRHAPKVEQEAFAAERFFRPHKPIDSEADALEKAKRVMYGRFGAPEDKDKQKQGAAGGAIANGNTNANRPMRREKATDDQVRGHHFCVMLIFLADLGLSLGTGK</sequence>
<feature type="region of interest" description="Disordered" evidence="4">
    <location>
        <begin position="72"/>
        <end position="105"/>
    </location>
</feature>
<comment type="similarity">
    <text evidence="2">Belongs to the TLS1 family.</text>
</comment>
<dbReference type="Pfam" id="PF07052">
    <property type="entry name" value="Hep_59"/>
    <property type="match status" value="1"/>
</dbReference>
<evidence type="ECO:0000256" key="2">
    <source>
        <dbReference type="ARBA" id="ARBA00007643"/>
    </source>
</evidence>
<evidence type="ECO:0000313" key="5">
    <source>
        <dbReference type="EMBL" id="SCZ92315.1"/>
    </source>
</evidence>
<dbReference type="STRING" id="289078.A0A2X0MKQ8"/>
<keyword evidence="3" id="KW-0539">Nucleus</keyword>
<accession>A0A2X0MKQ8</accession>
<feature type="compositionally biased region" description="Low complexity" evidence="4">
    <location>
        <begin position="313"/>
        <end position="323"/>
    </location>
</feature>
<gene>
    <name evidence="5" type="ORF">BZ3500_MVSOF-1268-A1-R1_CHR5-2G07779</name>
</gene>
<comment type="subcellular location">
    <subcellularLocation>
        <location evidence="1">Nucleus</location>
    </subcellularLocation>
</comment>
<protein>
    <submittedName>
        <fullName evidence="5">BZ3500_MvSof-1268-A1-R1_Chr5-2g07779 protein</fullName>
    </submittedName>
</protein>
<reference evidence="6" key="1">
    <citation type="submission" date="2016-10" db="EMBL/GenBank/DDBJ databases">
        <authorList>
            <person name="Jeantristanb JTB J.-T."/>
            <person name="Ricardo R."/>
        </authorList>
    </citation>
    <scope>NUCLEOTIDE SEQUENCE [LARGE SCALE GENOMIC DNA]</scope>
</reference>
<feature type="compositionally biased region" description="Polar residues" evidence="4">
    <location>
        <begin position="27"/>
        <end position="42"/>
    </location>
</feature>
<evidence type="ECO:0000256" key="4">
    <source>
        <dbReference type="SAM" id="MobiDB-lite"/>
    </source>
</evidence>
<name>A0A2X0MKQ8_9BASI</name>
<evidence type="ECO:0000313" key="6">
    <source>
        <dbReference type="Proteomes" id="UP000249723"/>
    </source>
</evidence>
<feature type="region of interest" description="Disordered" evidence="4">
    <location>
        <begin position="299"/>
        <end position="330"/>
    </location>
</feature>
<dbReference type="PANTHER" id="PTHR13486:SF2">
    <property type="entry name" value="SPLICING FACTOR C9ORF78"/>
    <property type="match status" value="1"/>
</dbReference>
<evidence type="ECO:0000256" key="3">
    <source>
        <dbReference type="ARBA" id="ARBA00023242"/>
    </source>
</evidence>
<dbReference type="PANTHER" id="PTHR13486">
    <property type="entry name" value="TELOMERE LENGTH AND SILENCING PROTEIN 1 TLS1 FAMILY MEMBER"/>
    <property type="match status" value="1"/>
</dbReference>
<proteinExistence type="inferred from homology"/>
<dbReference type="AlphaFoldDB" id="A0A2X0MKQ8"/>
<dbReference type="OrthoDB" id="2535268at2759"/>
<keyword evidence="6" id="KW-1185">Reference proteome</keyword>
<dbReference type="GO" id="GO:0005681">
    <property type="term" value="C:spliceosomal complex"/>
    <property type="evidence" value="ECO:0007669"/>
    <property type="project" value="TreeGrafter"/>
</dbReference>
<dbReference type="EMBL" id="FMWP01000018">
    <property type="protein sequence ID" value="SCZ92315.1"/>
    <property type="molecule type" value="Genomic_DNA"/>
</dbReference>
<organism evidence="5 6">
    <name type="scientific">Microbotryum saponariae</name>
    <dbReference type="NCBI Taxonomy" id="289078"/>
    <lineage>
        <taxon>Eukaryota</taxon>
        <taxon>Fungi</taxon>
        <taxon>Dikarya</taxon>
        <taxon>Basidiomycota</taxon>
        <taxon>Pucciniomycotina</taxon>
        <taxon>Microbotryomycetes</taxon>
        <taxon>Microbotryales</taxon>
        <taxon>Microbotryaceae</taxon>
        <taxon>Microbotryum</taxon>
    </lineage>
</organism>
<dbReference type="Proteomes" id="UP000249723">
    <property type="component" value="Unassembled WGS sequence"/>
</dbReference>
<dbReference type="InterPro" id="IPR010756">
    <property type="entry name" value="Tls1-like"/>
</dbReference>
<feature type="compositionally biased region" description="Basic and acidic residues" evidence="4">
    <location>
        <begin position="89"/>
        <end position="105"/>
    </location>
</feature>
<evidence type="ECO:0000256" key="1">
    <source>
        <dbReference type="ARBA" id="ARBA00004123"/>
    </source>
</evidence>